<protein>
    <submittedName>
        <fullName evidence="7">Mono/diheme cytochrome c family protein</fullName>
    </submittedName>
</protein>
<dbReference type="GO" id="GO:0020037">
    <property type="term" value="F:heme binding"/>
    <property type="evidence" value="ECO:0007669"/>
    <property type="project" value="InterPro"/>
</dbReference>
<organism evidence="7 8">
    <name type="scientific">Mucilaginibacter lappiensis</name>
    <dbReference type="NCBI Taxonomy" id="354630"/>
    <lineage>
        <taxon>Bacteria</taxon>
        <taxon>Pseudomonadati</taxon>
        <taxon>Bacteroidota</taxon>
        <taxon>Sphingobacteriia</taxon>
        <taxon>Sphingobacteriales</taxon>
        <taxon>Sphingobacteriaceae</taxon>
        <taxon>Mucilaginibacter</taxon>
    </lineage>
</organism>
<evidence type="ECO:0000256" key="4">
    <source>
        <dbReference type="PROSITE-ProRule" id="PRU00433"/>
    </source>
</evidence>
<feature type="signal peptide" evidence="5">
    <location>
        <begin position="1"/>
        <end position="23"/>
    </location>
</feature>
<dbReference type="AlphaFoldDB" id="A0A841JGK8"/>
<evidence type="ECO:0000256" key="1">
    <source>
        <dbReference type="ARBA" id="ARBA00022617"/>
    </source>
</evidence>
<keyword evidence="2 4" id="KW-0479">Metal-binding</keyword>
<dbReference type="SUPFAM" id="SSF46626">
    <property type="entry name" value="Cytochrome c"/>
    <property type="match status" value="1"/>
</dbReference>
<dbReference type="GO" id="GO:0046872">
    <property type="term" value="F:metal ion binding"/>
    <property type="evidence" value="ECO:0007669"/>
    <property type="project" value="UniProtKB-KW"/>
</dbReference>
<comment type="caution">
    <text evidence="7">The sequence shown here is derived from an EMBL/GenBank/DDBJ whole genome shotgun (WGS) entry which is preliminary data.</text>
</comment>
<evidence type="ECO:0000313" key="8">
    <source>
        <dbReference type="Proteomes" id="UP000548326"/>
    </source>
</evidence>
<keyword evidence="1 4" id="KW-0349">Heme</keyword>
<dbReference type="PANTHER" id="PTHR35008">
    <property type="entry name" value="BLL4482 PROTEIN-RELATED"/>
    <property type="match status" value="1"/>
</dbReference>
<dbReference type="InterPro" id="IPR036909">
    <property type="entry name" value="Cyt_c-like_dom_sf"/>
</dbReference>
<dbReference type="PANTHER" id="PTHR35008:SF8">
    <property type="entry name" value="ALCOHOL DEHYDROGENASE CYTOCHROME C SUBUNIT"/>
    <property type="match status" value="1"/>
</dbReference>
<dbReference type="InterPro" id="IPR009056">
    <property type="entry name" value="Cyt_c-like_dom"/>
</dbReference>
<evidence type="ECO:0000259" key="6">
    <source>
        <dbReference type="PROSITE" id="PS51007"/>
    </source>
</evidence>
<dbReference type="PROSITE" id="PS51007">
    <property type="entry name" value="CYTC"/>
    <property type="match status" value="1"/>
</dbReference>
<dbReference type="EMBL" id="JACHCA010000007">
    <property type="protein sequence ID" value="MBB6128736.1"/>
    <property type="molecule type" value="Genomic_DNA"/>
</dbReference>
<evidence type="ECO:0000256" key="5">
    <source>
        <dbReference type="SAM" id="SignalP"/>
    </source>
</evidence>
<dbReference type="GO" id="GO:0009055">
    <property type="term" value="F:electron transfer activity"/>
    <property type="evidence" value="ECO:0007669"/>
    <property type="project" value="InterPro"/>
</dbReference>
<evidence type="ECO:0000256" key="3">
    <source>
        <dbReference type="ARBA" id="ARBA00023004"/>
    </source>
</evidence>
<gene>
    <name evidence="7" type="ORF">HDF22_002859</name>
</gene>
<proteinExistence type="predicted"/>
<name>A0A841JGK8_9SPHI</name>
<sequence length="153" mass="16562">MDFKKAPLIIFVSVLFAVTGLQAQTKHKANTPVKHTAVGLKASIAAGQKVFTQYCVSCHQADALGVPHMNPPLVKTTYVLGDKTKLIKILLNGFNEDVEINGETYSNSMASHDFLKDQEIADVLTFVRNSFGNKATAITAAQVKAVRATNKKS</sequence>
<dbReference type="InterPro" id="IPR051459">
    <property type="entry name" value="Cytochrome_c-type_DH"/>
</dbReference>
<feature type="chain" id="PRO_5032566235" evidence="5">
    <location>
        <begin position="24"/>
        <end position="153"/>
    </location>
</feature>
<keyword evidence="3 4" id="KW-0408">Iron</keyword>
<accession>A0A841JGK8</accession>
<evidence type="ECO:0000313" key="7">
    <source>
        <dbReference type="EMBL" id="MBB6128736.1"/>
    </source>
</evidence>
<dbReference type="Pfam" id="PF00034">
    <property type="entry name" value="Cytochrom_C"/>
    <property type="match status" value="1"/>
</dbReference>
<reference evidence="7 8" key="1">
    <citation type="submission" date="2020-08" db="EMBL/GenBank/DDBJ databases">
        <title>Genomic Encyclopedia of Type Strains, Phase IV (KMG-V): Genome sequencing to study the core and pangenomes of soil and plant-associated prokaryotes.</title>
        <authorList>
            <person name="Whitman W."/>
        </authorList>
    </citation>
    <scope>NUCLEOTIDE SEQUENCE [LARGE SCALE GENOMIC DNA]</scope>
    <source>
        <strain evidence="7 8">MP601</strain>
    </source>
</reference>
<dbReference type="Gene3D" id="1.10.760.10">
    <property type="entry name" value="Cytochrome c-like domain"/>
    <property type="match status" value="1"/>
</dbReference>
<evidence type="ECO:0000256" key="2">
    <source>
        <dbReference type="ARBA" id="ARBA00022723"/>
    </source>
</evidence>
<dbReference type="RefSeq" id="WP_183588113.1">
    <property type="nucleotide sequence ID" value="NZ_JACHCA010000007.1"/>
</dbReference>
<keyword evidence="5" id="KW-0732">Signal</keyword>
<feature type="domain" description="Cytochrome c" evidence="6">
    <location>
        <begin position="42"/>
        <end position="131"/>
    </location>
</feature>
<dbReference type="Proteomes" id="UP000548326">
    <property type="component" value="Unassembled WGS sequence"/>
</dbReference>